<evidence type="ECO:0000313" key="9">
    <source>
        <dbReference type="EMBL" id="MBM6826421.1"/>
    </source>
</evidence>
<keyword evidence="7" id="KW-0808">Transferase</keyword>
<feature type="transmembrane region" description="Helical" evidence="8">
    <location>
        <begin position="81"/>
        <end position="98"/>
    </location>
</feature>
<dbReference type="InterPro" id="IPR004299">
    <property type="entry name" value="MBOAT_fam"/>
</dbReference>
<evidence type="ECO:0000256" key="4">
    <source>
        <dbReference type="ARBA" id="ARBA00022692"/>
    </source>
</evidence>
<comment type="caution">
    <text evidence="9">The sequence shown here is derived from an EMBL/GenBank/DDBJ whole genome shotgun (WGS) entry which is preliminary data.</text>
</comment>
<keyword evidence="6 7" id="KW-0472">Membrane</keyword>
<name>A0A939BBS5_9CLOT</name>
<keyword evidence="3 7" id="KW-1003">Cell membrane</keyword>
<dbReference type="GO" id="GO:0042121">
    <property type="term" value="P:alginic acid biosynthetic process"/>
    <property type="evidence" value="ECO:0007669"/>
    <property type="project" value="InterPro"/>
</dbReference>
<evidence type="ECO:0000256" key="2">
    <source>
        <dbReference type="ARBA" id="ARBA00010323"/>
    </source>
</evidence>
<dbReference type="PANTHER" id="PTHR13285:SF18">
    <property type="entry name" value="PROTEIN-CYSTEINE N-PALMITOYLTRANSFERASE RASP"/>
    <property type="match status" value="1"/>
</dbReference>
<sequence>MAYHTGMYLFLFLPAVLLLYQAAPARHRWKVLLLAGYVFFYLVSGKLLLYLLGTTLFTHYIGLRLEALQSAGRGKKEQKRVLAFGICVLLAVLGYLKYYNFFAENLNKAVVHFGGGPLLAARHLLLPIGISFYTLQAIGYMADIYWKKIPAGQPLGKVALFLGFFPQIMEGPISMYGQTADQLWQGRDIRREDLSRGWLRIVWGLFKKMVVADRLYVLVQNVFSQHSRYSGVIVAVAAVAYTVQLYMEFSGCMDIVTGSARMFGVTLPENFRQPFVSRSAAEFWRRWHITLGVWLKTYVFYPVSASGLVKRWNRFARKHCGKYAARLGVSALALFPVWLCNGLWHGPRWSYIFYGMYYFVILLLEMAFEPVGEKIRTLLGLKADAWQIRAVQIFRTWLVVFTGELFFRADGLRTGIEMFRSIFRGFSLVPLWDGSLCMLGLDLADYLVVFAGCLAVGAAGFFKERQTDISVRLENTKLPVRWACYYALILAVVLFGAYGIGYQKVDLIYAGF</sequence>
<protein>
    <submittedName>
        <fullName evidence="9">MBOAT family protein</fullName>
    </submittedName>
</protein>
<gene>
    <name evidence="9" type="ORF">H6A13_04765</name>
</gene>
<feature type="transmembrane region" description="Helical" evidence="8">
    <location>
        <begin position="483"/>
        <end position="502"/>
    </location>
</feature>
<dbReference type="InterPro" id="IPR024194">
    <property type="entry name" value="Ac/AlaTfrase_AlgI/DltB"/>
</dbReference>
<comment type="similarity">
    <text evidence="2 7">Belongs to the membrane-bound acyltransferase family.</text>
</comment>
<dbReference type="InterPro" id="IPR028362">
    <property type="entry name" value="AlgI"/>
</dbReference>
<dbReference type="RefSeq" id="WP_204908469.1">
    <property type="nucleotide sequence ID" value="NZ_JACJLV010000010.1"/>
</dbReference>
<feature type="transmembrane region" description="Helical" evidence="8">
    <location>
        <begin position="34"/>
        <end position="60"/>
    </location>
</feature>
<dbReference type="PIRSF" id="PIRSF500217">
    <property type="entry name" value="AlgI"/>
    <property type="match status" value="1"/>
</dbReference>
<dbReference type="Proteomes" id="UP000713880">
    <property type="component" value="Unassembled WGS sequence"/>
</dbReference>
<dbReference type="InterPro" id="IPR051085">
    <property type="entry name" value="MB_O-acyltransferase"/>
</dbReference>
<keyword evidence="10" id="KW-1185">Reference proteome</keyword>
<reference evidence="9" key="2">
    <citation type="journal article" date="2021" name="Sci. Rep.">
        <title>The distribution of antibiotic resistance genes in chicken gut microbiota commensals.</title>
        <authorList>
            <person name="Juricova H."/>
            <person name="Matiasovicova J."/>
            <person name="Kubasova T."/>
            <person name="Cejkova D."/>
            <person name="Rychlik I."/>
        </authorList>
    </citation>
    <scope>NUCLEOTIDE SEQUENCE</scope>
    <source>
        <strain evidence="9">An420c</strain>
    </source>
</reference>
<evidence type="ECO:0000256" key="8">
    <source>
        <dbReference type="SAM" id="Phobius"/>
    </source>
</evidence>
<dbReference type="Pfam" id="PF03062">
    <property type="entry name" value="MBOAT"/>
    <property type="match status" value="1"/>
</dbReference>
<evidence type="ECO:0000256" key="6">
    <source>
        <dbReference type="ARBA" id="ARBA00023136"/>
    </source>
</evidence>
<keyword evidence="5 8" id="KW-1133">Transmembrane helix</keyword>
<evidence type="ECO:0000256" key="7">
    <source>
        <dbReference type="PIRNR" id="PIRNR016636"/>
    </source>
</evidence>
<feature type="transmembrane region" description="Helical" evidence="8">
    <location>
        <begin position="124"/>
        <end position="146"/>
    </location>
</feature>
<dbReference type="PIRSF" id="PIRSF016636">
    <property type="entry name" value="AlgI_DltB"/>
    <property type="match status" value="1"/>
</dbReference>
<feature type="transmembrane region" description="Helical" evidence="8">
    <location>
        <begin position="351"/>
        <end position="368"/>
    </location>
</feature>
<organism evidence="9 10">
    <name type="scientific">Mordavella massiliensis</name>
    <dbReference type="NCBI Taxonomy" id="1871024"/>
    <lineage>
        <taxon>Bacteria</taxon>
        <taxon>Bacillati</taxon>
        <taxon>Bacillota</taxon>
        <taxon>Clostridia</taxon>
        <taxon>Eubacteriales</taxon>
        <taxon>Clostridiaceae</taxon>
        <taxon>Mordavella</taxon>
    </lineage>
</organism>
<feature type="transmembrane region" description="Helical" evidence="8">
    <location>
        <begin position="323"/>
        <end position="345"/>
    </location>
</feature>
<dbReference type="GO" id="GO:0005886">
    <property type="term" value="C:plasma membrane"/>
    <property type="evidence" value="ECO:0007669"/>
    <property type="project" value="UniProtKB-SubCell"/>
</dbReference>
<evidence type="ECO:0000256" key="3">
    <source>
        <dbReference type="ARBA" id="ARBA00022475"/>
    </source>
</evidence>
<evidence type="ECO:0000313" key="10">
    <source>
        <dbReference type="Proteomes" id="UP000713880"/>
    </source>
</evidence>
<feature type="transmembrane region" description="Helical" evidence="8">
    <location>
        <begin position="388"/>
        <end position="407"/>
    </location>
</feature>
<reference evidence="9" key="1">
    <citation type="submission" date="2020-08" db="EMBL/GenBank/DDBJ databases">
        <authorList>
            <person name="Cejkova D."/>
            <person name="Kubasova T."/>
            <person name="Jahodarova E."/>
            <person name="Rychlik I."/>
        </authorList>
    </citation>
    <scope>NUCLEOTIDE SEQUENCE</scope>
    <source>
        <strain evidence="9">An420c</strain>
    </source>
</reference>
<comment type="subcellular location">
    <subcellularLocation>
        <location evidence="1">Cell membrane</location>
        <topology evidence="1">Multi-pass membrane protein</topology>
    </subcellularLocation>
</comment>
<evidence type="ECO:0000256" key="1">
    <source>
        <dbReference type="ARBA" id="ARBA00004651"/>
    </source>
</evidence>
<accession>A0A939BBS5</accession>
<dbReference type="EMBL" id="JACJLV010000010">
    <property type="protein sequence ID" value="MBM6826421.1"/>
    <property type="molecule type" value="Genomic_DNA"/>
</dbReference>
<dbReference type="PANTHER" id="PTHR13285">
    <property type="entry name" value="ACYLTRANSFERASE"/>
    <property type="match status" value="1"/>
</dbReference>
<keyword evidence="4 8" id="KW-0812">Transmembrane</keyword>
<proteinExistence type="inferred from homology"/>
<feature type="transmembrane region" description="Helical" evidence="8">
    <location>
        <begin position="443"/>
        <end position="462"/>
    </location>
</feature>
<evidence type="ECO:0000256" key="5">
    <source>
        <dbReference type="ARBA" id="ARBA00022989"/>
    </source>
</evidence>
<dbReference type="AlphaFoldDB" id="A0A939BBS5"/>
<keyword evidence="7" id="KW-0012">Acyltransferase</keyword>
<dbReference type="GO" id="GO:0016746">
    <property type="term" value="F:acyltransferase activity"/>
    <property type="evidence" value="ECO:0007669"/>
    <property type="project" value="UniProtKB-KW"/>
</dbReference>